<feature type="domain" description="Core-binding (CB)" evidence="11">
    <location>
        <begin position="68"/>
        <end position="147"/>
    </location>
</feature>
<dbReference type="PROSITE" id="PS51898">
    <property type="entry name" value="TYR_RECOMBINASE"/>
    <property type="match status" value="1"/>
</dbReference>
<keyword evidence="5" id="KW-0229">DNA integration</keyword>
<evidence type="ECO:0000259" key="11">
    <source>
        <dbReference type="PROSITE" id="PS51900"/>
    </source>
</evidence>
<sequence length="398" mass="44122">MSIYPDRKQGKLTGRFAVEVQSGGRRLRGRRNTLAEAQALEKELLARFASGEAIDAPRKFTASQSKPTTLKEAIASASGKVWAGLECERDCLTKLEAFLKVAGDKALNSITNNDIDDLVSALERTGRSDATVNRYMSAISVFLKWCEQRGYRDAGKGPASKITFDWREEQEGRLRWLSYEEEELMIQHTRGLIPLVIKVSIETGMRASEILELDRRGDLADGWVHLWKTKNGSARSVPISKETGDTLRYLLDKGMPSYSHLRYEWDRAAKELGFAGDEDFVFHTCRHTFATRLVEANVNLRVIQRLMGHKCIETTMRYAHVHDDTLAAAANLARTFHNSRRSVAGLNQSTQEGGLASVREVAKGAPLTDGKDTEVSGCDGAGVAELVDALVLGSNEDM</sequence>
<keyword evidence="8" id="KW-1179">Viral genome integration</keyword>
<evidence type="ECO:0000256" key="9">
    <source>
        <dbReference type="PROSITE-ProRule" id="PRU01248"/>
    </source>
</evidence>
<evidence type="ECO:0000256" key="2">
    <source>
        <dbReference type="ARBA" id="ARBA00016082"/>
    </source>
</evidence>
<dbReference type="InterPro" id="IPR013762">
    <property type="entry name" value="Integrase-like_cat_sf"/>
</dbReference>
<protein>
    <recommendedName>
        <fullName evidence="2">Integrase</fullName>
    </recommendedName>
</protein>
<evidence type="ECO:0000256" key="7">
    <source>
        <dbReference type="ARBA" id="ARBA00023172"/>
    </source>
</evidence>
<dbReference type="GO" id="GO:0015074">
    <property type="term" value="P:DNA integration"/>
    <property type="evidence" value="ECO:0007669"/>
    <property type="project" value="UniProtKB-KW"/>
</dbReference>
<name>A0A6J5LZP5_9CAUD</name>
<dbReference type="Gene3D" id="1.10.443.10">
    <property type="entry name" value="Intergrase catalytic core"/>
    <property type="match status" value="1"/>
</dbReference>
<dbReference type="GO" id="GO:0003677">
    <property type="term" value="F:DNA binding"/>
    <property type="evidence" value="ECO:0007669"/>
    <property type="project" value="UniProtKB-UniRule"/>
</dbReference>
<dbReference type="GO" id="GO:0016740">
    <property type="term" value="F:transferase activity"/>
    <property type="evidence" value="ECO:0007669"/>
    <property type="project" value="UniProtKB-KW"/>
</dbReference>
<dbReference type="PROSITE" id="PS51900">
    <property type="entry name" value="CB"/>
    <property type="match status" value="1"/>
</dbReference>
<evidence type="ECO:0000313" key="12">
    <source>
        <dbReference type="EMBL" id="CAB4138743.1"/>
    </source>
</evidence>
<feature type="domain" description="Tyr recombinase" evidence="10">
    <location>
        <begin position="172"/>
        <end position="331"/>
    </location>
</feature>
<dbReference type="GO" id="GO:0075713">
    <property type="term" value="P:establishment of integrated proviral latency"/>
    <property type="evidence" value="ECO:0007669"/>
    <property type="project" value="UniProtKB-KW"/>
</dbReference>
<dbReference type="SUPFAM" id="SSF56349">
    <property type="entry name" value="DNA breaking-rejoining enzymes"/>
    <property type="match status" value="1"/>
</dbReference>
<dbReference type="Pfam" id="PF02899">
    <property type="entry name" value="Phage_int_SAM_1"/>
    <property type="match status" value="1"/>
</dbReference>
<evidence type="ECO:0000256" key="1">
    <source>
        <dbReference type="ARBA" id="ARBA00008857"/>
    </source>
</evidence>
<dbReference type="GO" id="GO:0006310">
    <property type="term" value="P:DNA recombination"/>
    <property type="evidence" value="ECO:0007669"/>
    <property type="project" value="UniProtKB-KW"/>
</dbReference>
<dbReference type="InterPro" id="IPR002104">
    <property type="entry name" value="Integrase_catalytic"/>
</dbReference>
<dbReference type="InterPro" id="IPR044068">
    <property type="entry name" value="CB"/>
</dbReference>
<dbReference type="InterPro" id="IPR011010">
    <property type="entry name" value="DNA_brk_join_enz"/>
</dbReference>
<dbReference type="CDD" id="cd00796">
    <property type="entry name" value="INT_Rci_Hp1_C"/>
    <property type="match status" value="1"/>
</dbReference>
<evidence type="ECO:0000256" key="3">
    <source>
        <dbReference type="ARBA" id="ARBA00022679"/>
    </source>
</evidence>
<proteinExistence type="inferred from homology"/>
<dbReference type="Gene3D" id="1.10.150.130">
    <property type="match status" value="1"/>
</dbReference>
<evidence type="ECO:0000256" key="6">
    <source>
        <dbReference type="ARBA" id="ARBA00023125"/>
    </source>
</evidence>
<dbReference type="GO" id="GO:0044826">
    <property type="term" value="P:viral genome integration into host DNA"/>
    <property type="evidence" value="ECO:0007669"/>
    <property type="project" value="UniProtKB-KW"/>
</dbReference>
<keyword evidence="7" id="KW-0233">DNA recombination</keyword>
<evidence type="ECO:0000256" key="8">
    <source>
        <dbReference type="ARBA" id="ARBA00023195"/>
    </source>
</evidence>
<keyword evidence="3" id="KW-0808">Transferase</keyword>
<organism evidence="12">
    <name type="scientific">uncultured Caudovirales phage</name>
    <dbReference type="NCBI Taxonomy" id="2100421"/>
    <lineage>
        <taxon>Viruses</taxon>
        <taxon>Duplodnaviria</taxon>
        <taxon>Heunggongvirae</taxon>
        <taxon>Uroviricota</taxon>
        <taxon>Caudoviricetes</taxon>
        <taxon>Peduoviridae</taxon>
        <taxon>Maltschvirus</taxon>
        <taxon>Maltschvirus maltsch</taxon>
    </lineage>
</organism>
<comment type="similarity">
    <text evidence="1">Belongs to the 'phage' integrase family.</text>
</comment>
<keyword evidence="6 9" id="KW-0238">DNA-binding</keyword>
<dbReference type="PANTHER" id="PTHR30349">
    <property type="entry name" value="PHAGE INTEGRASE-RELATED"/>
    <property type="match status" value="1"/>
</dbReference>
<keyword evidence="4" id="KW-0378">Hydrolase</keyword>
<dbReference type="InterPro" id="IPR004107">
    <property type="entry name" value="Integrase_SAM-like_N"/>
</dbReference>
<evidence type="ECO:0000259" key="10">
    <source>
        <dbReference type="PROSITE" id="PS51898"/>
    </source>
</evidence>
<dbReference type="InterPro" id="IPR010998">
    <property type="entry name" value="Integrase_recombinase_N"/>
</dbReference>
<reference evidence="12" key="1">
    <citation type="submission" date="2020-04" db="EMBL/GenBank/DDBJ databases">
        <authorList>
            <person name="Chiriac C."/>
            <person name="Salcher M."/>
            <person name="Ghai R."/>
            <person name="Kavagutti S V."/>
        </authorList>
    </citation>
    <scope>NUCLEOTIDE SEQUENCE</scope>
</reference>
<evidence type="ECO:0000256" key="4">
    <source>
        <dbReference type="ARBA" id="ARBA00022801"/>
    </source>
</evidence>
<dbReference type="PANTHER" id="PTHR30349:SF64">
    <property type="entry name" value="PROPHAGE INTEGRASE INTD-RELATED"/>
    <property type="match status" value="1"/>
</dbReference>
<dbReference type="InterPro" id="IPR050090">
    <property type="entry name" value="Tyrosine_recombinase_XerCD"/>
</dbReference>
<accession>A0A6J5LZP5</accession>
<dbReference type="GO" id="GO:0016787">
    <property type="term" value="F:hydrolase activity"/>
    <property type="evidence" value="ECO:0007669"/>
    <property type="project" value="UniProtKB-KW"/>
</dbReference>
<keyword evidence="8" id="KW-1160">Virus entry into host cell</keyword>
<gene>
    <name evidence="12" type="ORF">UFOVP344_15</name>
</gene>
<dbReference type="EMBL" id="LR796349">
    <property type="protein sequence ID" value="CAB4138743.1"/>
    <property type="molecule type" value="Genomic_DNA"/>
</dbReference>
<evidence type="ECO:0000256" key="5">
    <source>
        <dbReference type="ARBA" id="ARBA00022908"/>
    </source>
</evidence>
<dbReference type="Pfam" id="PF00589">
    <property type="entry name" value="Phage_integrase"/>
    <property type="match status" value="1"/>
</dbReference>